<keyword evidence="13" id="KW-1185">Reference proteome</keyword>
<keyword evidence="6" id="KW-0418">Kinase</keyword>
<dbReference type="SMART" id="SM00387">
    <property type="entry name" value="HATPase_c"/>
    <property type="match status" value="1"/>
</dbReference>
<dbReference type="InterPro" id="IPR000014">
    <property type="entry name" value="PAS"/>
</dbReference>
<evidence type="ECO:0000256" key="7">
    <source>
        <dbReference type="ARBA" id="ARBA00022840"/>
    </source>
</evidence>
<dbReference type="Pfam" id="PF02518">
    <property type="entry name" value="HATPase_c"/>
    <property type="match status" value="1"/>
</dbReference>
<comment type="catalytic activity">
    <reaction evidence="1">
        <text>ATP + protein L-histidine = ADP + protein N-phospho-L-histidine.</text>
        <dbReference type="EC" id="2.7.13.3"/>
    </reaction>
</comment>
<dbReference type="Gene3D" id="3.30.450.20">
    <property type="entry name" value="PAS domain"/>
    <property type="match status" value="1"/>
</dbReference>
<feature type="domain" description="PAS" evidence="10">
    <location>
        <begin position="28"/>
        <end position="98"/>
    </location>
</feature>
<sequence length="386" mass="42755">MAGNEDLKAGSINFKYALIDSERKLKERVDYLNLLIDNMNELFYTYDNNARITFINKKSNEITGYSPEEMVGRGLLEFVPEAYKEMVWQGIRNRLDNGEPGSYETPIIHKDGSTRIIRLNVSAIIVDGNITGGMVLAEDITERKQAEAVLQNTIKELRDTQNVLREREKLSIIGKMAAGMAHEIKNPLTAVRGFAQLLAQKCNDNQVFAQYTAIIIEEVDRANKVLGDFLQLARPKPSVLARECISDLIEETLAIVSPQAFLNNITVIYKPVQDLPPCMIDRNQIKQVLLNLCHNAIEAMPGGGIIEVEAGCPPQNNEIFISIKDNGCGIPSGQIKKLGVPFFSTKSTGTGLGLSISYAIVDAHKGRIEVISREGAGTLFRVYLPC</sequence>
<dbReference type="PANTHER" id="PTHR43065:SF10">
    <property type="entry name" value="PEROXIDE STRESS-ACTIVATED HISTIDINE KINASE MAK3"/>
    <property type="match status" value="1"/>
</dbReference>
<evidence type="ECO:0000256" key="3">
    <source>
        <dbReference type="ARBA" id="ARBA00022553"/>
    </source>
</evidence>
<dbReference type="EC" id="2.7.13.3" evidence="2"/>
<dbReference type="InterPro" id="IPR000700">
    <property type="entry name" value="PAS-assoc_C"/>
</dbReference>
<name>A0A1I2QKV1_9FIRM</name>
<evidence type="ECO:0000259" key="9">
    <source>
        <dbReference type="PROSITE" id="PS50109"/>
    </source>
</evidence>
<evidence type="ECO:0000313" key="13">
    <source>
        <dbReference type="Proteomes" id="UP000199337"/>
    </source>
</evidence>
<feature type="domain" description="Histidine kinase" evidence="9">
    <location>
        <begin position="179"/>
        <end position="386"/>
    </location>
</feature>
<reference evidence="13" key="1">
    <citation type="submission" date="2016-10" db="EMBL/GenBank/DDBJ databases">
        <authorList>
            <person name="Varghese N."/>
            <person name="Submissions S."/>
        </authorList>
    </citation>
    <scope>NUCLEOTIDE SEQUENCE [LARGE SCALE GENOMIC DNA]</scope>
    <source>
        <strain evidence="13">DSM 17038</strain>
    </source>
</reference>
<evidence type="ECO:0000256" key="1">
    <source>
        <dbReference type="ARBA" id="ARBA00000085"/>
    </source>
</evidence>
<dbReference type="InterPro" id="IPR036890">
    <property type="entry name" value="HATPase_C_sf"/>
</dbReference>
<dbReference type="STRING" id="341036.SAMN05660649_01276"/>
<evidence type="ECO:0000313" key="12">
    <source>
        <dbReference type="EMBL" id="SFG28610.1"/>
    </source>
</evidence>
<dbReference type="InterPro" id="IPR036097">
    <property type="entry name" value="HisK_dim/P_sf"/>
</dbReference>
<dbReference type="InterPro" id="IPR035965">
    <property type="entry name" value="PAS-like_dom_sf"/>
</dbReference>
<keyword evidence="3" id="KW-0597">Phosphoprotein</keyword>
<dbReference type="PANTHER" id="PTHR43065">
    <property type="entry name" value="SENSOR HISTIDINE KINASE"/>
    <property type="match status" value="1"/>
</dbReference>
<dbReference type="PRINTS" id="PR00344">
    <property type="entry name" value="BCTRLSENSOR"/>
</dbReference>
<keyword evidence="8" id="KW-0902">Two-component regulatory system</keyword>
<dbReference type="InterPro" id="IPR003661">
    <property type="entry name" value="HisK_dim/P_dom"/>
</dbReference>
<organism evidence="12 13">
    <name type="scientific">Desulfotruncus arcticus DSM 17038</name>
    <dbReference type="NCBI Taxonomy" id="1121424"/>
    <lineage>
        <taxon>Bacteria</taxon>
        <taxon>Bacillati</taxon>
        <taxon>Bacillota</taxon>
        <taxon>Clostridia</taxon>
        <taxon>Eubacteriales</taxon>
        <taxon>Desulfallaceae</taxon>
        <taxon>Desulfotruncus</taxon>
    </lineage>
</organism>
<accession>A0A1I2QKV1</accession>
<dbReference type="PROSITE" id="PS50112">
    <property type="entry name" value="PAS"/>
    <property type="match status" value="1"/>
</dbReference>
<dbReference type="SUPFAM" id="SSF55785">
    <property type="entry name" value="PYP-like sensor domain (PAS domain)"/>
    <property type="match status" value="1"/>
</dbReference>
<dbReference type="InterPro" id="IPR004358">
    <property type="entry name" value="Sig_transdc_His_kin-like_C"/>
</dbReference>
<evidence type="ECO:0000256" key="6">
    <source>
        <dbReference type="ARBA" id="ARBA00022777"/>
    </source>
</evidence>
<dbReference type="InterPro" id="IPR003594">
    <property type="entry name" value="HATPase_dom"/>
</dbReference>
<proteinExistence type="predicted"/>
<dbReference type="PROSITE" id="PS50109">
    <property type="entry name" value="HIS_KIN"/>
    <property type="match status" value="1"/>
</dbReference>
<dbReference type="SUPFAM" id="SSF55874">
    <property type="entry name" value="ATPase domain of HSP90 chaperone/DNA topoisomerase II/histidine kinase"/>
    <property type="match status" value="1"/>
</dbReference>
<dbReference type="InterPro" id="IPR005467">
    <property type="entry name" value="His_kinase_dom"/>
</dbReference>
<dbReference type="NCBIfam" id="TIGR00229">
    <property type="entry name" value="sensory_box"/>
    <property type="match status" value="1"/>
</dbReference>
<dbReference type="GO" id="GO:0000155">
    <property type="term" value="F:phosphorelay sensor kinase activity"/>
    <property type="evidence" value="ECO:0007669"/>
    <property type="project" value="InterPro"/>
</dbReference>
<dbReference type="SMART" id="SM00388">
    <property type="entry name" value="HisKA"/>
    <property type="match status" value="1"/>
</dbReference>
<dbReference type="AlphaFoldDB" id="A0A1I2QKV1"/>
<dbReference type="EMBL" id="FOOX01000003">
    <property type="protein sequence ID" value="SFG28610.1"/>
    <property type="molecule type" value="Genomic_DNA"/>
</dbReference>
<gene>
    <name evidence="12" type="ORF">SAMN05660649_01276</name>
</gene>
<keyword evidence="4" id="KW-0808">Transferase</keyword>
<dbReference type="CDD" id="cd00082">
    <property type="entry name" value="HisKA"/>
    <property type="match status" value="1"/>
</dbReference>
<dbReference type="PROSITE" id="PS50113">
    <property type="entry name" value="PAC"/>
    <property type="match status" value="1"/>
</dbReference>
<dbReference type="CDD" id="cd00130">
    <property type="entry name" value="PAS"/>
    <property type="match status" value="1"/>
</dbReference>
<dbReference type="OrthoDB" id="9784397at2"/>
<dbReference type="Pfam" id="PF13426">
    <property type="entry name" value="PAS_9"/>
    <property type="match status" value="1"/>
</dbReference>
<dbReference type="GO" id="GO:0005524">
    <property type="term" value="F:ATP binding"/>
    <property type="evidence" value="ECO:0007669"/>
    <property type="project" value="UniProtKB-KW"/>
</dbReference>
<dbReference type="Proteomes" id="UP000199337">
    <property type="component" value="Unassembled WGS sequence"/>
</dbReference>
<keyword evidence="5" id="KW-0547">Nucleotide-binding</keyword>
<evidence type="ECO:0000256" key="5">
    <source>
        <dbReference type="ARBA" id="ARBA00022741"/>
    </source>
</evidence>
<dbReference type="Pfam" id="PF00512">
    <property type="entry name" value="HisKA"/>
    <property type="match status" value="1"/>
</dbReference>
<dbReference type="SUPFAM" id="SSF47384">
    <property type="entry name" value="Homodimeric domain of signal transducing histidine kinase"/>
    <property type="match status" value="1"/>
</dbReference>
<keyword evidence="7" id="KW-0067">ATP-binding</keyword>
<dbReference type="SMART" id="SM00091">
    <property type="entry name" value="PAS"/>
    <property type="match status" value="1"/>
</dbReference>
<dbReference type="Gene3D" id="1.10.287.130">
    <property type="match status" value="1"/>
</dbReference>
<evidence type="ECO:0000256" key="4">
    <source>
        <dbReference type="ARBA" id="ARBA00022679"/>
    </source>
</evidence>
<protein>
    <recommendedName>
        <fullName evidence="2">histidine kinase</fullName>
        <ecNumber evidence="2">2.7.13.3</ecNumber>
    </recommendedName>
</protein>
<evidence type="ECO:0000256" key="8">
    <source>
        <dbReference type="ARBA" id="ARBA00023012"/>
    </source>
</evidence>
<evidence type="ECO:0000256" key="2">
    <source>
        <dbReference type="ARBA" id="ARBA00012438"/>
    </source>
</evidence>
<feature type="domain" description="PAC" evidence="11">
    <location>
        <begin position="101"/>
        <end position="152"/>
    </location>
</feature>
<dbReference type="Gene3D" id="3.30.565.10">
    <property type="entry name" value="Histidine kinase-like ATPase, C-terminal domain"/>
    <property type="match status" value="1"/>
</dbReference>
<evidence type="ECO:0000259" key="10">
    <source>
        <dbReference type="PROSITE" id="PS50112"/>
    </source>
</evidence>
<evidence type="ECO:0000259" key="11">
    <source>
        <dbReference type="PROSITE" id="PS50113"/>
    </source>
</evidence>
<dbReference type="RefSeq" id="WP_131820732.1">
    <property type="nucleotide sequence ID" value="NZ_FOOX01000003.1"/>
</dbReference>